<proteinExistence type="predicted"/>
<name>A0AAD3PAC5_NEPGR</name>
<organism evidence="1 2">
    <name type="scientific">Nepenthes gracilis</name>
    <name type="common">Slender pitcher plant</name>
    <dbReference type="NCBI Taxonomy" id="150966"/>
    <lineage>
        <taxon>Eukaryota</taxon>
        <taxon>Viridiplantae</taxon>
        <taxon>Streptophyta</taxon>
        <taxon>Embryophyta</taxon>
        <taxon>Tracheophyta</taxon>
        <taxon>Spermatophyta</taxon>
        <taxon>Magnoliopsida</taxon>
        <taxon>eudicotyledons</taxon>
        <taxon>Gunneridae</taxon>
        <taxon>Pentapetalae</taxon>
        <taxon>Caryophyllales</taxon>
        <taxon>Nepenthaceae</taxon>
        <taxon>Nepenthes</taxon>
    </lineage>
</organism>
<accession>A0AAD3PAC5</accession>
<keyword evidence="2" id="KW-1185">Reference proteome</keyword>
<evidence type="ECO:0000313" key="1">
    <source>
        <dbReference type="EMBL" id="GMH00982.1"/>
    </source>
</evidence>
<dbReference type="AlphaFoldDB" id="A0AAD3PAC5"/>
<comment type="caution">
    <text evidence="1">The sequence shown here is derived from an EMBL/GenBank/DDBJ whole genome shotgun (WGS) entry which is preliminary data.</text>
</comment>
<evidence type="ECO:0000313" key="2">
    <source>
        <dbReference type="Proteomes" id="UP001279734"/>
    </source>
</evidence>
<protein>
    <submittedName>
        <fullName evidence="1">Uncharacterized protein</fullName>
    </submittedName>
</protein>
<reference evidence="1" key="1">
    <citation type="submission" date="2023-05" db="EMBL/GenBank/DDBJ databases">
        <title>Nepenthes gracilis genome sequencing.</title>
        <authorList>
            <person name="Fukushima K."/>
        </authorList>
    </citation>
    <scope>NUCLEOTIDE SEQUENCE</scope>
    <source>
        <strain evidence="1">SING2019-196</strain>
    </source>
</reference>
<sequence length="121" mass="12728">MVCSPIELVAGVTDRRKEPVLLESPNSEQWSAAVATEPAGNLVDSCSLPVVSAASVYRNFGSVGHVAQLYALDLFEIFALDAYCPAFCWLSSFIPGYTGQVQDSPVAIGVIASDFAAIEAG</sequence>
<gene>
    <name evidence="1" type="ORF">Nepgr_002821</name>
</gene>
<dbReference type="EMBL" id="BSYO01000002">
    <property type="protein sequence ID" value="GMH00982.1"/>
    <property type="molecule type" value="Genomic_DNA"/>
</dbReference>
<dbReference type="Proteomes" id="UP001279734">
    <property type="component" value="Unassembled WGS sequence"/>
</dbReference>